<evidence type="ECO:0000313" key="2">
    <source>
        <dbReference type="Proteomes" id="UP000018621"/>
    </source>
</evidence>
<gene>
    <name evidence="1" type="ORF">Sano_04</name>
</gene>
<keyword evidence="2" id="KW-1185">Reference proteome</keyword>
<organism evidence="1 2">
    <name type="scientific">Xylella phage Sano</name>
    <dbReference type="NCBI Taxonomy" id="1415148"/>
    <lineage>
        <taxon>Viruses</taxon>
        <taxon>Duplodnaviria</taxon>
        <taxon>Heunggongvirae</taxon>
        <taxon>Uroviricota</taxon>
        <taxon>Caudoviricetes</taxon>
        <taxon>Casjensviridae</taxon>
        <taxon>Sanovirus</taxon>
        <taxon>Sanovirus sano</taxon>
        <taxon>Xylella virus Sano</taxon>
    </lineage>
</organism>
<dbReference type="EMBL" id="KF626665">
    <property type="protein sequence ID" value="AHB12024.1"/>
    <property type="molecule type" value="Genomic_DNA"/>
</dbReference>
<proteinExistence type="predicted"/>
<accession>V5Q7D2</accession>
<sequence>MADSLERLALAMRAQALIHRERGRHNRAKELEGFAFAVETCAALDSATFAPMPFAVMCHTLADRCADILRNDDAQVRAGQFERLRDADRVAVSRLRAYAHGVGDEADAAPELFKETRP</sequence>
<name>V5Q7D2_9CAUD</name>
<dbReference type="Proteomes" id="UP000018621">
    <property type="component" value="Segment"/>
</dbReference>
<reference evidence="1 2" key="1">
    <citation type="journal article" date="2014" name="J. Bacteriol.">
        <title>Characterization of novel virulent broad-host-range phages of Xylella fastidiosa and Xanthomonas.</title>
        <authorList>
            <person name="Ahern S.J."/>
            <person name="Das M."/>
            <person name="Bhowmick T.S."/>
            <person name="Young R."/>
            <person name="Gonzalez C.F."/>
        </authorList>
    </citation>
    <scope>NUCLEOTIDE SEQUENCE [LARGE SCALE GENOMIC DNA]</scope>
</reference>
<protein>
    <submittedName>
        <fullName evidence="1">Uncharacterized protein</fullName>
    </submittedName>
</protein>
<evidence type="ECO:0000313" key="1">
    <source>
        <dbReference type="EMBL" id="AHB12024.1"/>
    </source>
</evidence>